<keyword evidence="2" id="KW-0812">Transmembrane</keyword>
<dbReference type="EMBL" id="JAFMYW010000001">
    <property type="protein sequence ID" value="MBO0947536.1"/>
    <property type="molecule type" value="Genomic_DNA"/>
</dbReference>
<dbReference type="InterPro" id="IPR036013">
    <property type="entry name" value="Band_7/SPFH_dom_sf"/>
</dbReference>
<feature type="transmembrane region" description="Helical" evidence="2">
    <location>
        <begin position="12"/>
        <end position="34"/>
    </location>
</feature>
<reference evidence="4 5" key="1">
    <citation type="submission" date="2021-03" db="EMBL/GenBank/DDBJ databases">
        <title>Fibrella sp. HMF5405 genome sequencing and assembly.</title>
        <authorList>
            <person name="Kang H."/>
            <person name="Kim H."/>
            <person name="Bae S."/>
            <person name="Joh K."/>
        </authorList>
    </citation>
    <scope>NUCLEOTIDE SEQUENCE [LARGE SCALE GENOMIC DNA]</scope>
    <source>
        <strain evidence="4 5">HMF5405</strain>
    </source>
</reference>
<evidence type="ECO:0000256" key="1">
    <source>
        <dbReference type="ARBA" id="ARBA00004167"/>
    </source>
</evidence>
<sequence>MANEKEAQIAGLVKGALKGVAVIFGLFMISHFFVGCATIDASHEGIKVSKVGSDRGASDIENVTGWVFYFPLTSFIEQYPTFTQTKDYDPFTVSAKGGTLFKIDPTLNYHMVKGQGAAVYRKYRKELPDIENNILRTIVYNSYRDVANTFTPDSLVNNRVGFEALVEAKLQKALTADGFAFENITSNLTPPESLQAMIDAKNTAVQNALRLNNQVAAEKASAEITVTKASGIARARIIEAEAEARANELKQKTLTAMLIQQQWISKWDGKLPATQLGGGSNMLFQVK</sequence>
<evidence type="ECO:0000313" key="4">
    <source>
        <dbReference type="EMBL" id="MBO0947536.1"/>
    </source>
</evidence>
<dbReference type="SUPFAM" id="SSF117892">
    <property type="entry name" value="Band 7/SPFH domain"/>
    <property type="match status" value="1"/>
</dbReference>
<accession>A0ABS3JDK9</accession>
<feature type="domain" description="Band 7" evidence="3">
    <location>
        <begin position="39"/>
        <end position="222"/>
    </location>
</feature>
<dbReference type="RefSeq" id="WP_207327444.1">
    <property type="nucleotide sequence ID" value="NZ_JAFMYW010000001.1"/>
</dbReference>
<gene>
    <name evidence="4" type="ORF">J2I46_03020</name>
</gene>
<comment type="subcellular location">
    <subcellularLocation>
        <location evidence="1">Membrane</location>
        <topology evidence="1">Single-pass membrane protein</topology>
    </subcellularLocation>
</comment>
<dbReference type="PANTHER" id="PTHR23222">
    <property type="entry name" value="PROHIBITIN"/>
    <property type="match status" value="1"/>
</dbReference>
<dbReference type="Pfam" id="PF01145">
    <property type="entry name" value="Band_7"/>
    <property type="match status" value="1"/>
</dbReference>
<proteinExistence type="predicted"/>
<dbReference type="PANTHER" id="PTHR23222:SF0">
    <property type="entry name" value="PROHIBITIN 1"/>
    <property type="match status" value="1"/>
</dbReference>
<comment type="caution">
    <text evidence="4">The sequence shown here is derived from an EMBL/GenBank/DDBJ whole genome shotgun (WGS) entry which is preliminary data.</text>
</comment>
<keyword evidence="5" id="KW-1185">Reference proteome</keyword>
<name>A0ABS3JDK9_9BACT</name>
<dbReference type="InterPro" id="IPR000163">
    <property type="entry name" value="Prohibitin"/>
</dbReference>
<organism evidence="4 5">
    <name type="scientific">Fibrella forsythiae</name>
    <dbReference type="NCBI Taxonomy" id="2817061"/>
    <lineage>
        <taxon>Bacteria</taxon>
        <taxon>Pseudomonadati</taxon>
        <taxon>Bacteroidota</taxon>
        <taxon>Cytophagia</taxon>
        <taxon>Cytophagales</taxon>
        <taxon>Spirosomataceae</taxon>
        <taxon>Fibrella</taxon>
    </lineage>
</organism>
<keyword evidence="2" id="KW-0472">Membrane</keyword>
<dbReference type="Proteomes" id="UP000664628">
    <property type="component" value="Unassembled WGS sequence"/>
</dbReference>
<evidence type="ECO:0000313" key="5">
    <source>
        <dbReference type="Proteomes" id="UP000664628"/>
    </source>
</evidence>
<dbReference type="InterPro" id="IPR001107">
    <property type="entry name" value="Band_7"/>
</dbReference>
<evidence type="ECO:0000259" key="3">
    <source>
        <dbReference type="Pfam" id="PF01145"/>
    </source>
</evidence>
<keyword evidence="2" id="KW-1133">Transmembrane helix</keyword>
<evidence type="ECO:0000256" key="2">
    <source>
        <dbReference type="SAM" id="Phobius"/>
    </source>
</evidence>
<protein>
    <recommendedName>
        <fullName evidence="3">Band 7 domain-containing protein</fullName>
    </recommendedName>
</protein>